<feature type="compositionally biased region" description="Low complexity" evidence="1">
    <location>
        <begin position="224"/>
        <end position="261"/>
    </location>
</feature>
<dbReference type="EMBL" id="LHPF02000046">
    <property type="protein sequence ID" value="PSC67880.1"/>
    <property type="molecule type" value="Genomic_DNA"/>
</dbReference>
<feature type="compositionally biased region" description="Low complexity" evidence="1">
    <location>
        <begin position="41"/>
        <end position="55"/>
    </location>
</feature>
<feature type="compositionally biased region" description="Gly residues" evidence="1">
    <location>
        <begin position="326"/>
        <end position="338"/>
    </location>
</feature>
<evidence type="ECO:0000313" key="2">
    <source>
        <dbReference type="EMBL" id="PSC67880.1"/>
    </source>
</evidence>
<dbReference type="Proteomes" id="UP000239649">
    <property type="component" value="Unassembled WGS sequence"/>
</dbReference>
<feature type="region of interest" description="Disordered" evidence="1">
    <location>
        <begin position="711"/>
        <end position="735"/>
    </location>
</feature>
<gene>
    <name evidence="2" type="ORF">C2E20_8518</name>
</gene>
<evidence type="ECO:0000313" key="3">
    <source>
        <dbReference type="Proteomes" id="UP000239649"/>
    </source>
</evidence>
<feature type="region of interest" description="Disordered" evidence="1">
    <location>
        <begin position="432"/>
        <end position="451"/>
    </location>
</feature>
<proteinExistence type="predicted"/>
<feature type="region of interest" description="Disordered" evidence="1">
    <location>
        <begin position="312"/>
        <end position="344"/>
    </location>
</feature>
<feature type="compositionally biased region" description="Acidic residues" evidence="1">
    <location>
        <begin position="440"/>
        <end position="451"/>
    </location>
</feature>
<keyword evidence="3" id="KW-1185">Reference proteome</keyword>
<organism evidence="2 3">
    <name type="scientific">Micractinium conductrix</name>
    <dbReference type="NCBI Taxonomy" id="554055"/>
    <lineage>
        <taxon>Eukaryota</taxon>
        <taxon>Viridiplantae</taxon>
        <taxon>Chlorophyta</taxon>
        <taxon>core chlorophytes</taxon>
        <taxon>Trebouxiophyceae</taxon>
        <taxon>Chlorellales</taxon>
        <taxon>Chlorellaceae</taxon>
        <taxon>Chlorella clade</taxon>
        <taxon>Micractinium</taxon>
    </lineage>
</organism>
<feature type="compositionally biased region" description="Low complexity" evidence="1">
    <location>
        <begin position="584"/>
        <end position="594"/>
    </location>
</feature>
<sequence>MGGPVPGRLLLHDIAAQQAAPGAPQQQDCVPRRAPPGSGIVSADRPAASAARSSSGAGGGVGGAPQLQVVLVDEALSDIPVPTVYVGGLPAPIPSGRPTIDADELVRQLQQGQLPSDSLPKGDREAWRAASRITDPISAYNICQAQQLAGGRRVVLTERGVAEQLARGAIQMVPASSASASKRAGGLPNPFAPLVRLASSLADGQELSRKVQSHATTLEQRGNSANAQQQQEASQGISASASQPPAAAESPASAPSGAGEPRQYCLQDVPARRLLAGGSPPQLAWVPLRVALALLHALPQHFLLMQGVAPAEGQPKGKQRRHKGQGSEGGSEGSGGSGASAARSTFNAWSSPSALEVCVIPGLTIQQVTPEGSMVDFTPAFVSHGSAQALWRDVREISGGALLMYRRLERSLMRRRLEAAAAIIASGGLRGQQGGAAAAQDDDEGGMEEPPEISEFVRELGSSLGADHSSLGGGGGLQAPSGGLPRLVATFACGCVSLAAQGLNWAGNTADWLLMATPLGPRLLGIPEAAIERHRLADLLAGCQRYNRDQALLRCVVHSAAAQLAAAQQRHEAQPQGAGGAAGGAAVPQGAEPAFAPQPQASPGQGHGAAADGAATQAAEAAGAAGATAAPSYEAQRAAAAALAGEASLRYRRLLAAAALWVGLTAKIVGEDPGTGGGSLGRLLAKSLLQQGTALSTASLGGLGGSTRLQSQVSLPTGAPSLHAPANEVPSSMQEAVEQVLSAGLPVLEHNGFAPLFSGSPDGSSSATHVARSGASGAAAAGAGVGALGPAAVAVAVAGYCTANTHLGLGLTRDGGSAGGGYRLLALNPLAPPPAGRGIVLVGELDLGLRPRGRTPGRTAARWLTVGVDDGRKLL</sequence>
<evidence type="ECO:0000256" key="1">
    <source>
        <dbReference type="SAM" id="MobiDB-lite"/>
    </source>
</evidence>
<feature type="region of interest" description="Disordered" evidence="1">
    <location>
        <begin position="17"/>
        <end position="63"/>
    </location>
</feature>
<dbReference type="STRING" id="554055.A0A2P6V1B4"/>
<dbReference type="AlphaFoldDB" id="A0A2P6V1B4"/>
<accession>A0A2P6V1B4</accession>
<comment type="caution">
    <text evidence="2">The sequence shown here is derived from an EMBL/GenBank/DDBJ whole genome shotgun (WGS) entry which is preliminary data.</text>
</comment>
<feature type="region of interest" description="Disordered" evidence="1">
    <location>
        <begin position="571"/>
        <end position="615"/>
    </location>
</feature>
<reference evidence="2 3" key="1">
    <citation type="journal article" date="2018" name="Plant J.">
        <title>Genome sequences of Chlorella sorokiniana UTEX 1602 and Micractinium conductrix SAG 241.80: implications to maltose excretion by a green alga.</title>
        <authorList>
            <person name="Arriola M.B."/>
            <person name="Velmurugan N."/>
            <person name="Zhang Y."/>
            <person name="Plunkett M.H."/>
            <person name="Hondzo H."/>
            <person name="Barney B.M."/>
        </authorList>
    </citation>
    <scope>NUCLEOTIDE SEQUENCE [LARGE SCALE GENOMIC DNA]</scope>
    <source>
        <strain evidence="2 3">SAG 241.80</strain>
    </source>
</reference>
<feature type="region of interest" description="Disordered" evidence="1">
    <location>
        <begin position="218"/>
        <end position="262"/>
    </location>
</feature>
<protein>
    <submittedName>
        <fullName evidence="2">Uncharacterized protein</fullName>
    </submittedName>
</protein>
<dbReference type="OrthoDB" id="515491at2759"/>
<name>A0A2P6V1B4_9CHLO</name>
<feature type="compositionally biased region" description="Low complexity" evidence="1">
    <location>
        <begin position="17"/>
        <end position="27"/>
    </location>
</feature>